<evidence type="ECO:0000259" key="2">
    <source>
        <dbReference type="Pfam" id="PF02517"/>
    </source>
</evidence>
<dbReference type="InterPro" id="IPR003675">
    <property type="entry name" value="Rce1/LyrA-like_dom"/>
</dbReference>
<evidence type="ECO:0000256" key="1">
    <source>
        <dbReference type="SAM" id="Phobius"/>
    </source>
</evidence>
<feature type="transmembrane region" description="Helical" evidence="1">
    <location>
        <begin position="12"/>
        <end position="34"/>
    </location>
</feature>
<dbReference type="AlphaFoldDB" id="A0A6J7FEE3"/>
<keyword evidence="1" id="KW-1133">Transmembrane helix</keyword>
<name>A0A6J7FEE3_9ZZZZ</name>
<feature type="transmembrane region" description="Helical" evidence="1">
    <location>
        <begin position="65"/>
        <end position="87"/>
    </location>
</feature>
<feature type="transmembrane region" description="Helical" evidence="1">
    <location>
        <begin position="232"/>
        <end position="255"/>
    </location>
</feature>
<dbReference type="GO" id="GO:0080120">
    <property type="term" value="P:CAAX-box protein maturation"/>
    <property type="evidence" value="ECO:0007669"/>
    <property type="project" value="UniProtKB-ARBA"/>
</dbReference>
<feature type="domain" description="CAAX prenyl protease 2/Lysostaphin resistance protein A-like" evidence="2">
    <location>
        <begin position="147"/>
        <end position="238"/>
    </location>
</feature>
<organism evidence="3">
    <name type="scientific">freshwater metagenome</name>
    <dbReference type="NCBI Taxonomy" id="449393"/>
    <lineage>
        <taxon>unclassified sequences</taxon>
        <taxon>metagenomes</taxon>
        <taxon>ecological metagenomes</taxon>
    </lineage>
</organism>
<dbReference type="GO" id="GO:0004175">
    <property type="term" value="F:endopeptidase activity"/>
    <property type="evidence" value="ECO:0007669"/>
    <property type="project" value="UniProtKB-ARBA"/>
</dbReference>
<protein>
    <submittedName>
        <fullName evidence="3">Unannotated protein</fullName>
    </submittedName>
</protein>
<evidence type="ECO:0000313" key="3">
    <source>
        <dbReference type="EMBL" id="CAB4889983.1"/>
    </source>
</evidence>
<feature type="transmembrane region" description="Helical" evidence="1">
    <location>
        <begin position="134"/>
        <end position="158"/>
    </location>
</feature>
<feature type="transmembrane region" description="Helical" evidence="1">
    <location>
        <begin position="108"/>
        <end position="128"/>
    </location>
</feature>
<accession>A0A6J7FEE3</accession>
<proteinExistence type="predicted"/>
<feature type="transmembrane region" description="Helical" evidence="1">
    <location>
        <begin position="203"/>
        <end position="220"/>
    </location>
</feature>
<dbReference type="EMBL" id="CAFBMB010000011">
    <property type="protein sequence ID" value="CAB4889983.1"/>
    <property type="molecule type" value="Genomic_DNA"/>
</dbReference>
<gene>
    <name evidence="3" type="ORF">UFOPK3516_00286</name>
</gene>
<keyword evidence="1" id="KW-0472">Membrane</keyword>
<keyword evidence="1" id="KW-0812">Transmembrane</keyword>
<dbReference type="Pfam" id="PF02517">
    <property type="entry name" value="Rce1-like"/>
    <property type="match status" value="1"/>
</dbReference>
<reference evidence="3" key="1">
    <citation type="submission" date="2020-05" db="EMBL/GenBank/DDBJ databases">
        <authorList>
            <person name="Chiriac C."/>
            <person name="Salcher M."/>
            <person name="Ghai R."/>
            <person name="Kavagutti S V."/>
        </authorList>
    </citation>
    <scope>NUCLEOTIDE SEQUENCE</scope>
</reference>
<sequence length="258" mass="28245">MTTWPAESRRKRAVAEVVIVLALSLGQSALYSIVNIVQRLSRTQALADQTATINPPRAEEPIFDLIYQIMNIGFGLVPVVLVIFLLWQPGRPPFRALGFDLRRPARDVGWGVVLAAAIGIPGILLYLVGHALGITVTIVPTALGAYWWTLPVLILAAAKAALEEEIIVVGYLFTRLREFGWKPWAIIGFSALLRGSYHLYQGFGPFIGNVVMGIAFGYAYQRWGRLMPLVVAHFILDVLSFTGYAIVASIAPGFLPGT</sequence>